<name>Q3KE59_PSEPF</name>
<dbReference type="Proteomes" id="UP000002704">
    <property type="component" value="Chromosome"/>
</dbReference>
<dbReference type="EMBL" id="CP000094">
    <property type="protein sequence ID" value="ABA73947.1"/>
    <property type="molecule type" value="Genomic_DNA"/>
</dbReference>
<gene>
    <name evidence="1" type="ordered locus">Pfl01_2204</name>
</gene>
<accession>Q3KE59</accession>
<evidence type="ECO:0000313" key="1">
    <source>
        <dbReference type="EMBL" id="ABA73947.1"/>
    </source>
</evidence>
<evidence type="ECO:0000313" key="2">
    <source>
        <dbReference type="Proteomes" id="UP000002704"/>
    </source>
</evidence>
<organism evidence="1 2">
    <name type="scientific">Pseudomonas fluorescens (strain Pf0-1)</name>
    <dbReference type="NCBI Taxonomy" id="205922"/>
    <lineage>
        <taxon>Bacteria</taxon>
        <taxon>Pseudomonadati</taxon>
        <taxon>Pseudomonadota</taxon>
        <taxon>Gammaproteobacteria</taxon>
        <taxon>Pseudomonadales</taxon>
        <taxon>Pseudomonadaceae</taxon>
        <taxon>Pseudomonas</taxon>
    </lineage>
</organism>
<dbReference type="HOGENOM" id="CLU_2156186_0_0_6"/>
<proteinExistence type="predicted"/>
<protein>
    <submittedName>
        <fullName evidence="1">Uncharacterized protein</fullName>
    </submittedName>
</protein>
<reference evidence="1 2" key="1">
    <citation type="journal article" date="2009" name="Genome Biol.">
        <title>Genomic and genetic analyses of diversity and plant interactions of Pseudomonas fluorescens.</title>
        <authorList>
            <person name="Silby M.W."/>
            <person name="Cerdeno-Tarraga A.M."/>
            <person name="Vernikos G.S."/>
            <person name="Giddens S.R."/>
            <person name="Jackson R.W."/>
            <person name="Preston G.M."/>
            <person name="Zhang X.X."/>
            <person name="Moon C.D."/>
            <person name="Gehrig S.M."/>
            <person name="Godfrey S.A."/>
            <person name="Knight C.G."/>
            <person name="Malone J.G."/>
            <person name="Robinson Z."/>
            <person name="Spiers A.J."/>
            <person name="Harris S."/>
            <person name="Challis G.L."/>
            <person name="Yaxley A.M."/>
            <person name="Harris D."/>
            <person name="Seeger K."/>
            <person name="Murphy L."/>
            <person name="Rutter S."/>
            <person name="Squares R."/>
            <person name="Quail M.A."/>
            <person name="Saunders E."/>
            <person name="Mavromatis K."/>
            <person name="Brettin T.S."/>
            <person name="Bentley S.D."/>
            <person name="Hothersall J."/>
            <person name="Stephens E."/>
            <person name="Thomas C.M."/>
            <person name="Parkhill J."/>
            <person name="Levy S.B."/>
            <person name="Rainey P.B."/>
            <person name="Thomson N.R."/>
        </authorList>
    </citation>
    <scope>NUCLEOTIDE SEQUENCE [LARGE SCALE GENOMIC DNA]</scope>
    <source>
        <strain evidence="1 2">Pf0-1</strain>
    </source>
</reference>
<dbReference type="RefSeq" id="WP_011333632.1">
    <property type="nucleotide sequence ID" value="NC_007492.2"/>
</dbReference>
<dbReference type="AlphaFoldDB" id="Q3KE59"/>
<sequence length="111" mass="12209">MSHLSRQNLGPNTATFKDFEIEGLNPVDMTISLRAISAQGARVTTKLATNGLTVDLLNPDSLRMERKSQTTRILDTIIPRSYLEDAYNKNLDCILIATGIGMVFGLIKVIS</sequence>
<dbReference type="KEGG" id="pfo:Pfl01_2204"/>